<sequence>MAVTLEELRATLRMEMKPFMRDLQQINGISAKSARLMESTWLQTSKKLDGFGKNMARSLITPMAGIGAALGTRELAQLADTWSDLSSRVNIAAGSQAKGVEVMGRLGEMARMTYSGLEQTTESYLSNSTAIKDLGYSTDQALDYTEALNNALVVSGAKGDKAARVIDALSKAMALGKLQGDNLNTVISTGGRVAEALAAGLGTSVSGLRKLGAESKITGRDIVTALSSQMATLRKEAESMPATISDGFQLLNNAMLQYVGNADTATGISAKVAEALIIIADNFDKVADTGLQVAAVIAGALVGRSLTGMIAKLALSTAELKKFISMLSAARTLGGMATAMTGLSAAAGPLGLIIGGAVVGSLVNYGIASADAAEKSKTFQRELENMGLLAKQAAEDVDAAAVSIEELSDADKRRKLKAISEELDRLRNGGGLFGGQGDELGSIADRAMRALWSLQGQFSLSTEDKDGRKEIANIANEFRDTFILADEAKQRLEALKNTDISQPVVDLANELLRTIDVIAAGEAAAVSFGEMPGLVEAKQEVIELRDQLSTLAEQDQITAAQQKALEELVDKLTATEDGADDARVALAKIGQDLPNLAGFLSTMDAAIAKLGVVIAKSKEANAALANAGINSKTVDAYKQYQTSRNEGEVIVAQRKAYEQDAIRKSKLGKDQYALEEKIAAVKAKSLKDGVELTEDAIRRIAQAQLDGEKSRTGEGKKPKREKHKKTGEDFFAAEIQQVKDRTAALAEEARVTGLTYVEQEKRMMALDLEQSVLQRLREEARQKGVTDLDSIKLSPSQVSAINAVSEAYANQADELRKVQEAQNNAENAAQQFSDSMRSGFVGLVTGANSFKDALSGLLKKLSELLLNSAFTAFMGGTGATQSGGWLTGVMKAIGFAEGGYTGDGGKYEAKGIVHGGEFVFDKQATAKAGVGNLEALRRNLKGYANGGYVGTPAMPSIPMPRTPDVSQMKSNAGSVTAPVSIQIDAKGADSAGLARVEQQLAKLKADIPSHVIQSVRKAQKSNVRF</sequence>
<dbReference type="NCBIfam" id="TIGR02675">
    <property type="entry name" value="tape_meas_nterm"/>
    <property type="match status" value="1"/>
</dbReference>
<gene>
    <name evidence="4" type="ORF">DFR47_11637</name>
</gene>
<keyword evidence="1" id="KW-0175">Coiled coil</keyword>
<feature type="domain" description="Tape measure protein N-terminal" evidence="3">
    <location>
        <begin position="73"/>
        <end position="263"/>
    </location>
</feature>
<dbReference type="OrthoDB" id="38641at2"/>
<feature type="coiled-coil region" evidence="1">
    <location>
        <begin position="801"/>
        <end position="835"/>
    </location>
</feature>
<dbReference type="InterPro" id="IPR013491">
    <property type="entry name" value="Tape_meas_N"/>
</dbReference>
<dbReference type="Pfam" id="PF20155">
    <property type="entry name" value="TMP_3"/>
    <property type="match status" value="1"/>
</dbReference>
<proteinExistence type="predicted"/>
<dbReference type="RefSeq" id="WP_113946417.1">
    <property type="nucleotide sequence ID" value="NZ_JBHEEG010000001.1"/>
</dbReference>
<evidence type="ECO:0000313" key="4">
    <source>
        <dbReference type="EMBL" id="RBO89309.1"/>
    </source>
</evidence>
<evidence type="ECO:0000256" key="2">
    <source>
        <dbReference type="SAM" id="MobiDB-lite"/>
    </source>
</evidence>
<feature type="compositionally biased region" description="Basic and acidic residues" evidence="2">
    <location>
        <begin position="706"/>
        <end position="716"/>
    </location>
</feature>
<name>A0A366DII5_9HYPH</name>
<dbReference type="AlphaFoldDB" id="A0A366DII5"/>
<evidence type="ECO:0000313" key="5">
    <source>
        <dbReference type="Proteomes" id="UP000252893"/>
    </source>
</evidence>
<protein>
    <submittedName>
        <fullName evidence="4">Lambda family phage tail tape measure protein</fullName>
    </submittedName>
</protein>
<keyword evidence="5" id="KW-1185">Reference proteome</keyword>
<evidence type="ECO:0000256" key="1">
    <source>
        <dbReference type="SAM" id="Coils"/>
    </source>
</evidence>
<dbReference type="EMBL" id="QNRH01000016">
    <property type="protein sequence ID" value="RBO89309.1"/>
    <property type="molecule type" value="Genomic_DNA"/>
</dbReference>
<organism evidence="4 5">
    <name type="scientific">Pseudochrobactrum asaccharolyticum</name>
    <dbReference type="NCBI Taxonomy" id="354351"/>
    <lineage>
        <taxon>Bacteria</taxon>
        <taxon>Pseudomonadati</taxon>
        <taxon>Pseudomonadota</taxon>
        <taxon>Alphaproteobacteria</taxon>
        <taxon>Hyphomicrobiales</taxon>
        <taxon>Brucellaceae</taxon>
        <taxon>Pseudochrobactrum</taxon>
    </lineage>
</organism>
<comment type="caution">
    <text evidence="4">The sequence shown here is derived from an EMBL/GenBank/DDBJ whole genome shotgun (WGS) entry which is preliminary data.</text>
</comment>
<evidence type="ECO:0000259" key="3">
    <source>
        <dbReference type="Pfam" id="PF20155"/>
    </source>
</evidence>
<feature type="region of interest" description="Disordered" evidence="2">
    <location>
        <begin position="703"/>
        <end position="725"/>
    </location>
</feature>
<dbReference type="Proteomes" id="UP000252893">
    <property type="component" value="Unassembled WGS sequence"/>
</dbReference>
<accession>A0A366DII5</accession>
<reference evidence="4 5" key="1">
    <citation type="submission" date="2018-06" db="EMBL/GenBank/DDBJ databases">
        <title>Genomic Encyclopedia of Type Strains, Phase IV (KMG-IV): sequencing the most valuable type-strain genomes for metagenomic binning, comparative biology and taxonomic classification.</title>
        <authorList>
            <person name="Goeker M."/>
        </authorList>
    </citation>
    <scope>NUCLEOTIDE SEQUENCE [LARGE SCALE GENOMIC DNA]</scope>
    <source>
        <strain evidence="4 5">DSM 25619</strain>
    </source>
</reference>